<dbReference type="SUPFAM" id="SSF51161">
    <property type="entry name" value="Trimeric LpxA-like enzymes"/>
    <property type="match status" value="1"/>
</dbReference>
<feature type="signal peptide" evidence="1">
    <location>
        <begin position="1"/>
        <end position="21"/>
    </location>
</feature>
<keyword evidence="3" id="KW-1185">Reference proteome</keyword>
<accession>A0A250IH61</accession>
<evidence type="ECO:0000313" key="3">
    <source>
        <dbReference type="Proteomes" id="UP000217289"/>
    </source>
</evidence>
<evidence type="ECO:0000313" key="2">
    <source>
        <dbReference type="EMBL" id="ATB30608.1"/>
    </source>
</evidence>
<reference evidence="2 3" key="1">
    <citation type="submission" date="2017-06" db="EMBL/GenBank/DDBJ databases">
        <authorList>
            <person name="Kim H.J."/>
            <person name="Triplett B.A."/>
        </authorList>
    </citation>
    <scope>NUCLEOTIDE SEQUENCE [LARGE SCALE GENOMIC DNA]</scope>
    <source>
        <strain evidence="2 3">DSM 14713</strain>
    </source>
</reference>
<name>A0A250IH61_9BACT</name>
<dbReference type="EMBL" id="CP022163">
    <property type="protein sequence ID" value="ATB30608.1"/>
    <property type="molecule type" value="Genomic_DNA"/>
</dbReference>
<dbReference type="Gene3D" id="2.160.10.10">
    <property type="entry name" value="Hexapeptide repeat proteins"/>
    <property type="match status" value="1"/>
</dbReference>
<evidence type="ECO:0008006" key="4">
    <source>
        <dbReference type="Google" id="ProtNLM"/>
    </source>
</evidence>
<dbReference type="RefSeq" id="WP_095979043.1">
    <property type="nucleotide sequence ID" value="NZ_CP022163.1"/>
</dbReference>
<sequence>MSSSIVHSFLAVLLLAMPALAEDRGGAALHDSTCSISVKKGDLVSRGVKLLVEGDQRTHDAVALDGDVVVRAGATVKDVVAMRGNVTVEAGARVLGKVAALGGDVQVAEGAILEGEVSALGGRVHAAPGATLLGEKNELSLQVNGEDPIQLFMGQLFSGKGFAHCTLRITAD</sequence>
<keyword evidence="1" id="KW-0732">Signal</keyword>
<dbReference type="InterPro" id="IPR011004">
    <property type="entry name" value="Trimer_LpxA-like_sf"/>
</dbReference>
<gene>
    <name evidence="2" type="ORF">MEBOL_004069</name>
</gene>
<dbReference type="KEGG" id="mbd:MEBOL_004069"/>
<organism evidence="2 3">
    <name type="scientific">Melittangium boletus DSM 14713</name>
    <dbReference type="NCBI Taxonomy" id="1294270"/>
    <lineage>
        <taxon>Bacteria</taxon>
        <taxon>Pseudomonadati</taxon>
        <taxon>Myxococcota</taxon>
        <taxon>Myxococcia</taxon>
        <taxon>Myxococcales</taxon>
        <taxon>Cystobacterineae</taxon>
        <taxon>Archangiaceae</taxon>
        <taxon>Melittangium</taxon>
    </lineage>
</organism>
<protein>
    <recommendedName>
        <fullName evidence="4">Polymer-forming cytoskeletal protein</fullName>
    </recommendedName>
</protein>
<proteinExistence type="predicted"/>
<dbReference type="AlphaFoldDB" id="A0A250IH61"/>
<feature type="chain" id="PRO_5012083604" description="Polymer-forming cytoskeletal protein" evidence="1">
    <location>
        <begin position="22"/>
        <end position="172"/>
    </location>
</feature>
<dbReference type="Proteomes" id="UP000217289">
    <property type="component" value="Chromosome"/>
</dbReference>
<dbReference type="OrthoDB" id="5511039at2"/>
<evidence type="ECO:0000256" key="1">
    <source>
        <dbReference type="SAM" id="SignalP"/>
    </source>
</evidence>